<dbReference type="EMBL" id="JABEVU030000001">
    <property type="protein sequence ID" value="MDB0581352.1"/>
    <property type="molecule type" value="Genomic_DNA"/>
</dbReference>
<name>A0A0C2H889_9STAP</name>
<proteinExistence type="predicted"/>
<reference evidence="2" key="3">
    <citation type="submission" date="2022-12" db="EMBL/GenBank/DDBJ databases">
        <title>Genome analysis and biological profiling of marine Salinicoccus roseus MOSEL-ME25.</title>
        <authorList>
            <person name="Mirza F.T."/>
            <person name="Xie Y."/>
            <person name="Shinwari Z.K."/>
        </authorList>
    </citation>
    <scope>NUCLEOTIDE SEQUENCE</scope>
    <source>
        <strain evidence="2">MOSEL-ME25</strain>
    </source>
</reference>
<sequence>MSEPNIKGAWFVDKETICSNMCISKTYFEENFMKDARIKSCEYRKGRKILWETEKVKKYMKQIMSEIAE</sequence>
<evidence type="ECO:0000313" key="4">
    <source>
        <dbReference type="Proteomes" id="UP000527860"/>
    </source>
</evidence>
<dbReference type="Proteomes" id="UP000527860">
    <property type="component" value="Unassembled WGS sequence"/>
</dbReference>
<dbReference type="EMBL" id="JXII01000009">
    <property type="protein sequence ID" value="KIH70045.1"/>
    <property type="molecule type" value="Genomic_DNA"/>
</dbReference>
<keyword evidence="4" id="KW-1185">Reference proteome</keyword>
<evidence type="ECO:0000313" key="3">
    <source>
        <dbReference type="Proteomes" id="UP000031546"/>
    </source>
</evidence>
<organism evidence="1 3">
    <name type="scientific">Salinicoccus roseus</name>
    <dbReference type="NCBI Taxonomy" id="45670"/>
    <lineage>
        <taxon>Bacteria</taxon>
        <taxon>Bacillati</taxon>
        <taxon>Bacillota</taxon>
        <taxon>Bacilli</taxon>
        <taxon>Bacillales</taxon>
        <taxon>Staphylococcaceae</taxon>
        <taxon>Salinicoccus</taxon>
    </lineage>
</organism>
<dbReference type="RefSeq" id="WP_040106686.1">
    <property type="nucleotide sequence ID" value="NZ_JABEVU030000001.1"/>
</dbReference>
<dbReference type="AlphaFoldDB" id="A0A0C2H889"/>
<reference evidence="1 3" key="1">
    <citation type="submission" date="2015-01" db="EMBL/GenBank/DDBJ databases">
        <title>Genome sequences of high lactate-tolerant strain Salinicoccus roseus W12 with industrial interest.</title>
        <authorList>
            <person name="Wang H."/>
            <person name="Yu B."/>
        </authorList>
    </citation>
    <scope>NUCLEOTIDE SEQUENCE [LARGE SCALE GENOMIC DNA]</scope>
    <source>
        <strain evidence="1 3">W12</strain>
    </source>
</reference>
<evidence type="ECO:0000313" key="2">
    <source>
        <dbReference type="EMBL" id="MDB0581352.1"/>
    </source>
</evidence>
<gene>
    <name evidence="2" type="ORF">F7P68_0012535</name>
    <name evidence="1" type="ORF">SN16_11120</name>
</gene>
<evidence type="ECO:0000313" key="1">
    <source>
        <dbReference type="EMBL" id="KIH70045.1"/>
    </source>
</evidence>
<dbReference type="Proteomes" id="UP000031546">
    <property type="component" value="Unassembled WGS sequence"/>
</dbReference>
<accession>A0A0C2H889</accession>
<dbReference type="OrthoDB" id="9893506at2"/>
<protein>
    <submittedName>
        <fullName evidence="1">Uncharacterized protein</fullName>
    </submittedName>
</protein>
<comment type="caution">
    <text evidence="1">The sequence shown here is derived from an EMBL/GenBank/DDBJ whole genome shotgun (WGS) entry which is preliminary data.</text>
</comment>
<dbReference type="GeneID" id="77846099"/>
<reference evidence="2" key="2">
    <citation type="submission" date="2020-04" db="EMBL/GenBank/DDBJ databases">
        <authorList>
            <person name="Tanveer F."/>
            <person name="Xie Y."/>
            <person name="Shinwari Z.K."/>
        </authorList>
    </citation>
    <scope>NUCLEOTIDE SEQUENCE</scope>
    <source>
        <strain evidence="2">MOSEL-ME25</strain>
    </source>
</reference>